<dbReference type="InterPro" id="IPR054566">
    <property type="entry name" value="ManC/GMP-like_b-helix"/>
</dbReference>
<dbReference type="GO" id="GO:0005525">
    <property type="term" value="F:GTP binding"/>
    <property type="evidence" value="ECO:0007669"/>
    <property type="project" value="UniProtKB-KW"/>
</dbReference>
<evidence type="ECO:0000313" key="10">
    <source>
        <dbReference type="EMBL" id="HJD31024.1"/>
    </source>
</evidence>
<feature type="domain" description="Nucleotidyl transferase" evidence="8">
    <location>
        <begin position="5"/>
        <end position="277"/>
    </location>
</feature>
<evidence type="ECO:0000256" key="7">
    <source>
        <dbReference type="ARBA" id="ARBA00047343"/>
    </source>
</evidence>
<dbReference type="PANTHER" id="PTHR46390:SF1">
    <property type="entry name" value="MANNOSE-1-PHOSPHATE GUANYLYLTRANSFERASE"/>
    <property type="match status" value="1"/>
</dbReference>
<dbReference type="GO" id="GO:0004475">
    <property type="term" value="F:mannose-1-phosphate guanylyltransferase (GTP) activity"/>
    <property type="evidence" value="ECO:0007669"/>
    <property type="project" value="UniProtKB-EC"/>
</dbReference>
<comment type="caution">
    <text evidence="10">The sequence shown here is derived from an EMBL/GenBank/DDBJ whole genome shotgun (WGS) entry which is preliminary data.</text>
</comment>
<dbReference type="CDD" id="cd02509">
    <property type="entry name" value="GDP-M1P_Guanylyltransferase"/>
    <property type="match status" value="1"/>
</dbReference>
<dbReference type="FunFam" id="3.90.550.10:FF:000046">
    <property type="entry name" value="Mannose-1-phosphate guanylyltransferase (GDP)"/>
    <property type="match status" value="1"/>
</dbReference>
<name>A0A9D2QWI9_9FIRM</name>
<proteinExistence type="inferred from homology"/>
<dbReference type="SUPFAM" id="SSF159283">
    <property type="entry name" value="Guanosine diphospho-D-mannose pyrophosphorylase/mannose-6-phosphate isomerase linker domain"/>
    <property type="match status" value="1"/>
</dbReference>
<evidence type="ECO:0000256" key="3">
    <source>
        <dbReference type="ARBA" id="ARBA00022679"/>
    </source>
</evidence>
<evidence type="ECO:0000259" key="9">
    <source>
        <dbReference type="Pfam" id="PF22640"/>
    </source>
</evidence>
<dbReference type="PANTHER" id="PTHR46390">
    <property type="entry name" value="MANNOSE-1-PHOSPHATE GUANYLYLTRANSFERASE"/>
    <property type="match status" value="1"/>
</dbReference>
<dbReference type="InterPro" id="IPR005835">
    <property type="entry name" value="NTP_transferase_dom"/>
</dbReference>
<evidence type="ECO:0000256" key="6">
    <source>
        <dbReference type="ARBA" id="ARBA00023134"/>
    </source>
</evidence>
<comment type="catalytic activity">
    <reaction evidence="7">
        <text>alpha-D-mannose 1-phosphate + GTP + H(+) = GDP-alpha-D-mannose + diphosphate</text>
        <dbReference type="Rhea" id="RHEA:15229"/>
        <dbReference type="ChEBI" id="CHEBI:15378"/>
        <dbReference type="ChEBI" id="CHEBI:33019"/>
        <dbReference type="ChEBI" id="CHEBI:37565"/>
        <dbReference type="ChEBI" id="CHEBI:57527"/>
        <dbReference type="ChEBI" id="CHEBI:58409"/>
        <dbReference type="EC" id="2.7.7.13"/>
    </reaction>
</comment>
<feature type="domain" description="MannoseP isomerase/GMP-like beta-helix" evidence="9">
    <location>
        <begin position="290"/>
        <end position="343"/>
    </location>
</feature>
<evidence type="ECO:0000256" key="4">
    <source>
        <dbReference type="ARBA" id="ARBA00022695"/>
    </source>
</evidence>
<keyword evidence="4" id="KW-0548">Nucleotidyltransferase</keyword>
<accession>A0A9D2QWI9</accession>
<evidence type="ECO:0000256" key="5">
    <source>
        <dbReference type="ARBA" id="ARBA00022741"/>
    </source>
</evidence>
<evidence type="ECO:0000256" key="2">
    <source>
        <dbReference type="ARBA" id="ARBA00012387"/>
    </source>
</evidence>
<gene>
    <name evidence="10" type="ORF">H9912_03690</name>
</gene>
<reference evidence="10" key="2">
    <citation type="submission" date="2021-04" db="EMBL/GenBank/DDBJ databases">
        <authorList>
            <person name="Gilroy R."/>
        </authorList>
    </citation>
    <scope>NUCLEOTIDE SEQUENCE</scope>
    <source>
        <strain evidence="10">ChiHjej8B7-25341</strain>
    </source>
</reference>
<dbReference type="Pfam" id="PF00483">
    <property type="entry name" value="NTP_transferase"/>
    <property type="match status" value="1"/>
</dbReference>
<comment type="similarity">
    <text evidence="1">Belongs to the mannose-6-phosphate isomerase type 2 family.</text>
</comment>
<keyword evidence="3 10" id="KW-0808">Transferase</keyword>
<evidence type="ECO:0000259" key="8">
    <source>
        <dbReference type="Pfam" id="PF00483"/>
    </source>
</evidence>
<keyword evidence="5" id="KW-0547">Nucleotide-binding</keyword>
<dbReference type="Pfam" id="PF22640">
    <property type="entry name" value="ManC_GMP_beta-helix"/>
    <property type="match status" value="1"/>
</dbReference>
<dbReference type="Proteomes" id="UP000823851">
    <property type="component" value="Unassembled WGS sequence"/>
</dbReference>
<evidence type="ECO:0000256" key="1">
    <source>
        <dbReference type="ARBA" id="ARBA00006115"/>
    </source>
</evidence>
<dbReference type="InterPro" id="IPR051161">
    <property type="entry name" value="Mannose-6P_isomerase_type2"/>
</dbReference>
<organism evidence="10 11">
    <name type="scientific">Candidatus Eisenbergiella stercorigallinarum</name>
    <dbReference type="NCBI Taxonomy" id="2838557"/>
    <lineage>
        <taxon>Bacteria</taxon>
        <taxon>Bacillati</taxon>
        <taxon>Bacillota</taxon>
        <taxon>Clostridia</taxon>
        <taxon>Lachnospirales</taxon>
        <taxon>Lachnospiraceae</taxon>
        <taxon>Eisenbergiella</taxon>
    </lineage>
</organism>
<dbReference type="GO" id="GO:0009298">
    <property type="term" value="P:GDP-mannose biosynthetic process"/>
    <property type="evidence" value="ECO:0007669"/>
    <property type="project" value="TreeGrafter"/>
</dbReference>
<dbReference type="AlphaFoldDB" id="A0A9D2QWI9"/>
<dbReference type="InterPro" id="IPR029044">
    <property type="entry name" value="Nucleotide-diphossugar_trans"/>
</dbReference>
<reference evidence="10" key="1">
    <citation type="journal article" date="2021" name="PeerJ">
        <title>Extensive microbial diversity within the chicken gut microbiome revealed by metagenomics and culture.</title>
        <authorList>
            <person name="Gilroy R."/>
            <person name="Ravi A."/>
            <person name="Getino M."/>
            <person name="Pursley I."/>
            <person name="Horton D.L."/>
            <person name="Alikhan N.F."/>
            <person name="Baker D."/>
            <person name="Gharbi K."/>
            <person name="Hall N."/>
            <person name="Watson M."/>
            <person name="Adriaenssens E.M."/>
            <person name="Foster-Nyarko E."/>
            <person name="Jarju S."/>
            <person name="Secka A."/>
            <person name="Antonio M."/>
            <person name="Oren A."/>
            <person name="Chaudhuri R.R."/>
            <person name="La Ragione R."/>
            <person name="Hildebrand F."/>
            <person name="Pallen M.J."/>
        </authorList>
    </citation>
    <scope>NUCLEOTIDE SEQUENCE</scope>
    <source>
        <strain evidence="10">ChiHjej8B7-25341</strain>
    </source>
</reference>
<protein>
    <recommendedName>
        <fullName evidence="2">mannose-1-phosphate guanylyltransferase</fullName>
        <ecNumber evidence="2">2.7.7.13</ecNumber>
    </recommendedName>
</protein>
<dbReference type="InterPro" id="IPR049577">
    <property type="entry name" value="GMPP_N"/>
</dbReference>
<evidence type="ECO:0000313" key="11">
    <source>
        <dbReference type="Proteomes" id="UP000823851"/>
    </source>
</evidence>
<dbReference type="SUPFAM" id="SSF53448">
    <property type="entry name" value="Nucleotide-diphospho-sugar transferases"/>
    <property type="match status" value="1"/>
</dbReference>
<sequence length="352" mass="38911">MNRYGVVMAGGGGTRLWPLSTREKPKQFLNLSGKETLVNEALDRLSGVVGETFIVTNAAQAQQMLAQTAGRVPQDHILKEPAARNTAACIGYAAMTILKKYGDGILCVVPSDPYIRDEEGFRQTLREAVAAAEETDALVTVGIRPTFPSTGYGYIKNTAVEGKAWRRVEEFVEKPDEETAKRYLAEGYVWNSGMFIWRASTILSWFQRLLPDIYAYLEKLAESFGTGREEAALWEIYPKIPKISVDYGILERADHVLMIPGDFGWSDVGGWDAFDALKERDRDGNITVGKTLLLDSHGCTAYSVDRLVAAVGVKDLIMVQAGKSVLVCPASQAQRVKEIVETLTEKGEEEYL</sequence>
<dbReference type="Gene3D" id="3.90.550.10">
    <property type="entry name" value="Spore Coat Polysaccharide Biosynthesis Protein SpsA, Chain A"/>
    <property type="match status" value="1"/>
</dbReference>
<dbReference type="EMBL" id="DWUW01000105">
    <property type="protein sequence ID" value="HJD31024.1"/>
    <property type="molecule type" value="Genomic_DNA"/>
</dbReference>
<dbReference type="EC" id="2.7.7.13" evidence="2"/>
<keyword evidence="6" id="KW-0342">GTP-binding</keyword>